<dbReference type="OrthoDB" id="9802649at2"/>
<keyword evidence="3" id="KW-1185">Reference proteome</keyword>
<dbReference type="AlphaFoldDB" id="A0A4Y3I0R1"/>
<dbReference type="PANTHER" id="PTHR22916">
    <property type="entry name" value="GLYCOSYLTRANSFERASE"/>
    <property type="match status" value="1"/>
</dbReference>
<feature type="domain" description="Glycosyltransferase 2-like" evidence="1">
    <location>
        <begin position="6"/>
        <end position="110"/>
    </location>
</feature>
<dbReference type="InterPro" id="IPR001173">
    <property type="entry name" value="Glyco_trans_2-like"/>
</dbReference>
<dbReference type="Pfam" id="PF00535">
    <property type="entry name" value="Glycos_transf_2"/>
    <property type="match status" value="1"/>
</dbReference>
<gene>
    <name evidence="2" type="ORF">VIN01S_36290</name>
</gene>
<proteinExistence type="predicted"/>
<dbReference type="EMBL" id="BJLF01000027">
    <property type="protein sequence ID" value="GEA52825.1"/>
    <property type="molecule type" value="Genomic_DNA"/>
</dbReference>
<dbReference type="SUPFAM" id="SSF53448">
    <property type="entry name" value="Nucleotide-diphospho-sugar transferases"/>
    <property type="match status" value="1"/>
</dbReference>
<dbReference type="Gene3D" id="3.90.550.10">
    <property type="entry name" value="Spore Coat Polysaccharide Biosynthesis Protein SpsA, Chain A"/>
    <property type="match status" value="1"/>
</dbReference>
<reference evidence="2 3" key="1">
    <citation type="submission" date="2019-06" db="EMBL/GenBank/DDBJ databases">
        <title>Whole genome shotgun sequence of Vibrio inusitatus NBRC 102082.</title>
        <authorList>
            <person name="Hosoyama A."/>
            <person name="Uohara A."/>
            <person name="Ohji S."/>
            <person name="Ichikawa N."/>
        </authorList>
    </citation>
    <scope>NUCLEOTIDE SEQUENCE [LARGE SCALE GENOMIC DNA]</scope>
    <source>
        <strain evidence="2 3">NBRC 102082</strain>
    </source>
</reference>
<sequence>MKDIDVIMATYNGEAYITEQLQSIVDCRGFDKRVNRIIISDDGSTDGTKNIVKEFKSEAIEFYLNKGKKGVISNFNNAADQSNAKYVVFSDQDDVWLKNKIDILYKGITELEREDESKPCLFFTDLEVVGQSLEPIATSFWKHQKLDPRMTESFSSILVQNMTPGCAIIVNRALLDIAFPCPVDAVMHDWWLLLCAKTFGKTGFSESQTVKYRQHDLNTVGAKKSTFLKNVSRVLRDPTDRFDKIVQQSTLLAMLMPVNHEYISLIEKFSNIRALSISSRLSLYLSIVSPFQSFERKIALLTRLMVMK</sequence>
<organism evidence="2 3">
    <name type="scientific">Vibrio inusitatus NBRC 102082</name>
    <dbReference type="NCBI Taxonomy" id="1219070"/>
    <lineage>
        <taxon>Bacteria</taxon>
        <taxon>Pseudomonadati</taxon>
        <taxon>Pseudomonadota</taxon>
        <taxon>Gammaproteobacteria</taxon>
        <taxon>Vibrionales</taxon>
        <taxon>Vibrionaceae</taxon>
        <taxon>Vibrio</taxon>
    </lineage>
</organism>
<dbReference type="GO" id="GO:0016758">
    <property type="term" value="F:hexosyltransferase activity"/>
    <property type="evidence" value="ECO:0007669"/>
    <property type="project" value="UniProtKB-ARBA"/>
</dbReference>
<name>A0A4Y3I0R1_9VIBR</name>
<comment type="caution">
    <text evidence="2">The sequence shown here is derived from an EMBL/GenBank/DDBJ whole genome shotgun (WGS) entry which is preliminary data.</text>
</comment>
<dbReference type="CDD" id="cd04196">
    <property type="entry name" value="GT_2_like_d"/>
    <property type="match status" value="1"/>
</dbReference>
<accession>A0A4Y3I0R1</accession>
<dbReference type="Proteomes" id="UP000318717">
    <property type="component" value="Unassembled WGS sequence"/>
</dbReference>
<dbReference type="PANTHER" id="PTHR22916:SF3">
    <property type="entry name" value="UDP-GLCNAC:BETAGAL BETA-1,3-N-ACETYLGLUCOSAMINYLTRANSFERASE-LIKE PROTEIN 1"/>
    <property type="match status" value="1"/>
</dbReference>
<evidence type="ECO:0000313" key="2">
    <source>
        <dbReference type="EMBL" id="GEA52825.1"/>
    </source>
</evidence>
<protein>
    <recommendedName>
        <fullName evidence="1">Glycosyltransferase 2-like domain-containing protein</fullName>
    </recommendedName>
</protein>
<dbReference type="InterPro" id="IPR029044">
    <property type="entry name" value="Nucleotide-diphossugar_trans"/>
</dbReference>
<evidence type="ECO:0000313" key="3">
    <source>
        <dbReference type="Proteomes" id="UP000318717"/>
    </source>
</evidence>
<evidence type="ECO:0000259" key="1">
    <source>
        <dbReference type="Pfam" id="PF00535"/>
    </source>
</evidence>